<organism evidence="1 2">
    <name type="scientific">Modicella reniformis</name>
    <dbReference type="NCBI Taxonomy" id="1440133"/>
    <lineage>
        <taxon>Eukaryota</taxon>
        <taxon>Fungi</taxon>
        <taxon>Fungi incertae sedis</taxon>
        <taxon>Mucoromycota</taxon>
        <taxon>Mortierellomycotina</taxon>
        <taxon>Mortierellomycetes</taxon>
        <taxon>Mortierellales</taxon>
        <taxon>Mortierellaceae</taxon>
        <taxon>Modicella</taxon>
    </lineage>
</organism>
<keyword evidence="2" id="KW-1185">Reference proteome</keyword>
<dbReference type="EMBL" id="JAAAHW010006902">
    <property type="protein sequence ID" value="KAF9953492.1"/>
    <property type="molecule type" value="Genomic_DNA"/>
</dbReference>
<protein>
    <submittedName>
        <fullName evidence="1">Uncharacterized protein</fullName>
    </submittedName>
</protein>
<accession>A0A9P6J1G8</accession>
<evidence type="ECO:0000313" key="1">
    <source>
        <dbReference type="EMBL" id="KAF9953492.1"/>
    </source>
</evidence>
<dbReference type="Proteomes" id="UP000749646">
    <property type="component" value="Unassembled WGS sequence"/>
</dbReference>
<sequence length="62" mass="6805">MLISATRGSRLLSCKHPAGGYIRKMLVTNVGTLVLEFIKDLQSKDLGNLKKAACWRARLGTC</sequence>
<evidence type="ECO:0000313" key="2">
    <source>
        <dbReference type="Proteomes" id="UP000749646"/>
    </source>
</evidence>
<feature type="non-terminal residue" evidence="1">
    <location>
        <position position="62"/>
    </location>
</feature>
<reference evidence="1" key="1">
    <citation type="journal article" date="2020" name="Fungal Divers.">
        <title>Resolving the Mortierellaceae phylogeny through synthesis of multi-gene phylogenetics and phylogenomics.</title>
        <authorList>
            <person name="Vandepol N."/>
            <person name="Liber J."/>
            <person name="Desiro A."/>
            <person name="Na H."/>
            <person name="Kennedy M."/>
            <person name="Barry K."/>
            <person name="Grigoriev I.V."/>
            <person name="Miller A.N."/>
            <person name="O'Donnell K."/>
            <person name="Stajich J.E."/>
            <person name="Bonito G."/>
        </authorList>
    </citation>
    <scope>NUCLEOTIDE SEQUENCE</scope>
    <source>
        <strain evidence="1">MES-2147</strain>
    </source>
</reference>
<gene>
    <name evidence="1" type="ORF">BGZ65_004642</name>
</gene>
<dbReference type="AlphaFoldDB" id="A0A9P6J1G8"/>
<name>A0A9P6J1G8_9FUNG</name>
<proteinExistence type="predicted"/>
<comment type="caution">
    <text evidence="1">The sequence shown here is derived from an EMBL/GenBank/DDBJ whole genome shotgun (WGS) entry which is preliminary data.</text>
</comment>